<proteinExistence type="predicted"/>
<dbReference type="EMBL" id="CP111019">
    <property type="protein sequence ID" value="WAR11971.1"/>
    <property type="molecule type" value="Genomic_DNA"/>
</dbReference>
<protein>
    <submittedName>
        <fullName evidence="1">Uncharacterized protein</fullName>
    </submittedName>
</protein>
<accession>A0ABY7ET36</accession>
<name>A0ABY7ET36_MYAAR</name>
<sequence length="130" mass="14897">MATAVTPKSVDETTQNEQHYLRLHLLVMKAGDVLRAKFDSIVHPNNLLNELRNYKRAIDKLQKDVNGNIGQSCGLNNVKADIDVLVKKNLGLVPPEMKSLREKTIWFFNEGCDEEFNEENYNDEYDEDGN</sequence>
<evidence type="ECO:0000313" key="2">
    <source>
        <dbReference type="Proteomes" id="UP001164746"/>
    </source>
</evidence>
<organism evidence="1 2">
    <name type="scientific">Mya arenaria</name>
    <name type="common">Soft-shell clam</name>
    <dbReference type="NCBI Taxonomy" id="6604"/>
    <lineage>
        <taxon>Eukaryota</taxon>
        <taxon>Metazoa</taxon>
        <taxon>Spiralia</taxon>
        <taxon>Lophotrochozoa</taxon>
        <taxon>Mollusca</taxon>
        <taxon>Bivalvia</taxon>
        <taxon>Autobranchia</taxon>
        <taxon>Heteroconchia</taxon>
        <taxon>Euheterodonta</taxon>
        <taxon>Imparidentia</taxon>
        <taxon>Neoheterodontei</taxon>
        <taxon>Myida</taxon>
        <taxon>Myoidea</taxon>
        <taxon>Myidae</taxon>
        <taxon>Mya</taxon>
    </lineage>
</organism>
<reference evidence="1" key="1">
    <citation type="submission" date="2022-11" db="EMBL/GenBank/DDBJ databases">
        <title>Centuries of genome instability and evolution in soft-shell clam transmissible cancer (bioRxiv).</title>
        <authorList>
            <person name="Hart S.F.M."/>
            <person name="Yonemitsu M.A."/>
            <person name="Giersch R.M."/>
            <person name="Beal B.F."/>
            <person name="Arriagada G."/>
            <person name="Davis B.W."/>
            <person name="Ostrander E.A."/>
            <person name="Goff S.P."/>
            <person name="Metzger M.J."/>
        </authorList>
    </citation>
    <scope>NUCLEOTIDE SEQUENCE</scope>
    <source>
        <strain evidence="1">MELC-2E11</strain>
        <tissue evidence="1">Siphon/mantle</tissue>
    </source>
</reference>
<keyword evidence="2" id="KW-1185">Reference proteome</keyword>
<evidence type="ECO:0000313" key="1">
    <source>
        <dbReference type="EMBL" id="WAR11971.1"/>
    </source>
</evidence>
<dbReference type="Proteomes" id="UP001164746">
    <property type="component" value="Chromosome 8"/>
</dbReference>
<feature type="non-terminal residue" evidence="1">
    <location>
        <position position="130"/>
    </location>
</feature>
<gene>
    <name evidence="1" type="ORF">MAR_026151</name>
</gene>